<feature type="chain" id="PRO_5043602480" description="Ig-like domain-containing protein" evidence="3">
    <location>
        <begin position="17"/>
        <end position="130"/>
    </location>
</feature>
<dbReference type="InterPro" id="IPR007110">
    <property type="entry name" value="Ig-like_dom"/>
</dbReference>
<protein>
    <recommendedName>
        <fullName evidence="4">Ig-like domain-containing protein</fullName>
    </recommendedName>
</protein>
<sequence length="130" mass="14798">MHYFCVISLMCSLTGCFTCIFAGDSGVTQTSRILWAQKGKYAEITCNHDKGGFYFHMYWFRQQQEKPMVLIVYTSTTSELDYGNFSQEKFSVTKERGESGSFTVKNVESDDSALYFCAVSEHSDTVLLHC</sequence>
<feature type="domain" description="Ig-like" evidence="4">
    <location>
        <begin position="1"/>
        <end position="127"/>
    </location>
</feature>
<dbReference type="Proteomes" id="UP001501920">
    <property type="component" value="Chromosome 10"/>
</dbReference>
<organism evidence="5 6">
    <name type="scientific">Pygocentrus nattereri</name>
    <name type="common">Red-bellied piranha</name>
    <dbReference type="NCBI Taxonomy" id="42514"/>
    <lineage>
        <taxon>Eukaryota</taxon>
        <taxon>Metazoa</taxon>
        <taxon>Chordata</taxon>
        <taxon>Craniata</taxon>
        <taxon>Vertebrata</taxon>
        <taxon>Euteleostomi</taxon>
        <taxon>Actinopterygii</taxon>
        <taxon>Neopterygii</taxon>
        <taxon>Teleostei</taxon>
        <taxon>Ostariophysi</taxon>
        <taxon>Characiformes</taxon>
        <taxon>Characoidei</taxon>
        <taxon>Pygocentrus</taxon>
    </lineage>
</organism>
<dbReference type="SMART" id="SM00406">
    <property type="entry name" value="IGv"/>
    <property type="match status" value="1"/>
</dbReference>
<evidence type="ECO:0000259" key="4">
    <source>
        <dbReference type="PROSITE" id="PS50835"/>
    </source>
</evidence>
<keyword evidence="2" id="KW-0391">Immunity</keyword>
<proteinExistence type="predicted"/>
<dbReference type="GO" id="GO:0002376">
    <property type="term" value="P:immune system process"/>
    <property type="evidence" value="ECO:0007669"/>
    <property type="project" value="UniProtKB-KW"/>
</dbReference>
<evidence type="ECO:0000256" key="2">
    <source>
        <dbReference type="ARBA" id="ARBA00022859"/>
    </source>
</evidence>
<dbReference type="AlphaFoldDB" id="A0AAR2KTU0"/>
<dbReference type="InterPro" id="IPR013783">
    <property type="entry name" value="Ig-like_fold"/>
</dbReference>
<dbReference type="Gene3D" id="2.60.40.10">
    <property type="entry name" value="Immunoglobulins"/>
    <property type="match status" value="1"/>
</dbReference>
<accession>A0AAR2KTU0</accession>
<dbReference type="PANTHER" id="PTHR23268:SF102">
    <property type="entry name" value="IMMUNOGLOBULIN V-SET DOMAIN-CONTAINING PROTEIN"/>
    <property type="match status" value="1"/>
</dbReference>
<reference evidence="5" key="3">
    <citation type="submission" date="2025-09" db="UniProtKB">
        <authorList>
            <consortium name="Ensembl"/>
        </authorList>
    </citation>
    <scope>IDENTIFICATION</scope>
</reference>
<dbReference type="GO" id="GO:0007166">
    <property type="term" value="P:cell surface receptor signaling pathway"/>
    <property type="evidence" value="ECO:0007669"/>
    <property type="project" value="TreeGrafter"/>
</dbReference>
<feature type="signal peptide" evidence="3">
    <location>
        <begin position="1"/>
        <end position="16"/>
    </location>
</feature>
<dbReference type="InterPro" id="IPR050413">
    <property type="entry name" value="TCR_beta_variable"/>
</dbReference>
<dbReference type="InterPro" id="IPR036179">
    <property type="entry name" value="Ig-like_dom_sf"/>
</dbReference>
<evidence type="ECO:0000313" key="6">
    <source>
        <dbReference type="Proteomes" id="UP001501920"/>
    </source>
</evidence>
<reference evidence="5 6" key="1">
    <citation type="submission" date="2020-10" db="EMBL/GenBank/DDBJ databases">
        <title>Pygocentrus nattereri (red-bellied piranha) genome, fPygNat1, primary haplotype.</title>
        <authorList>
            <person name="Myers G."/>
            <person name="Meyer A."/>
            <person name="Karagic N."/>
            <person name="Pippel M."/>
            <person name="Winkler S."/>
            <person name="Tracey A."/>
            <person name="Wood J."/>
            <person name="Formenti G."/>
            <person name="Howe K."/>
            <person name="Fedrigo O."/>
            <person name="Jarvis E.D."/>
        </authorList>
    </citation>
    <scope>NUCLEOTIDE SEQUENCE [LARGE SCALE GENOMIC DNA]</scope>
</reference>
<dbReference type="Ensembl" id="ENSPNAT00000070944.1">
    <property type="protein sequence ID" value="ENSPNAP00000065531.1"/>
    <property type="gene ID" value="ENSPNAG00000033208.1"/>
</dbReference>
<evidence type="ECO:0000256" key="1">
    <source>
        <dbReference type="ARBA" id="ARBA00022729"/>
    </source>
</evidence>
<dbReference type="SUPFAM" id="SSF48726">
    <property type="entry name" value="Immunoglobulin"/>
    <property type="match status" value="1"/>
</dbReference>
<dbReference type="Pfam" id="PF07686">
    <property type="entry name" value="V-set"/>
    <property type="match status" value="1"/>
</dbReference>
<dbReference type="PROSITE" id="PS50835">
    <property type="entry name" value="IG_LIKE"/>
    <property type="match status" value="1"/>
</dbReference>
<dbReference type="GO" id="GO:0005886">
    <property type="term" value="C:plasma membrane"/>
    <property type="evidence" value="ECO:0007669"/>
    <property type="project" value="TreeGrafter"/>
</dbReference>
<dbReference type="PANTHER" id="PTHR23268">
    <property type="entry name" value="T-CELL RECEPTOR BETA CHAIN"/>
    <property type="match status" value="1"/>
</dbReference>
<keyword evidence="1 3" id="KW-0732">Signal</keyword>
<evidence type="ECO:0000313" key="5">
    <source>
        <dbReference type="Ensembl" id="ENSPNAP00000065531.1"/>
    </source>
</evidence>
<reference evidence="5" key="2">
    <citation type="submission" date="2025-08" db="UniProtKB">
        <authorList>
            <consortium name="Ensembl"/>
        </authorList>
    </citation>
    <scope>IDENTIFICATION</scope>
</reference>
<dbReference type="GeneTree" id="ENSGT01110000267406"/>
<evidence type="ECO:0000256" key="3">
    <source>
        <dbReference type="SAM" id="SignalP"/>
    </source>
</evidence>
<keyword evidence="6" id="KW-1185">Reference proteome</keyword>
<dbReference type="InterPro" id="IPR013106">
    <property type="entry name" value="Ig_V-set"/>
</dbReference>
<name>A0AAR2KTU0_PYGNA</name>